<dbReference type="STRING" id="1835702.A0A1F5L8G8"/>
<dbReference type="Proteomes" id="UP000177622">
    <property type="component" value="Unassembled WGS sequence"/>
</dbReference>
<evidence type="ECO:0000256" key="5">
    <source>
        <dbReference type="ARBA" id="ARBA00023163"/>
    </source>
</evidence>
<accession>A0A1F5L8G8</accession>
<evidence type="ECO:0000259" key="10">
    <source>
        <dbReference type="PROSITE" id="PS50157"/>
    </source>
</evidence>
<dbReference type="Gene3D" id="4.10.240.10">
    <property type="entry name" value="Zn(2)-C6 fungal-type DNA-binding domain"/>
    <property type="match status" value="1"/>
</dbReference>
<dbReference type="AlphaFoldDB" id="A0A1F5L8G8"/>
<evidence type="ECO:0000256" key="2">
    <source>
        <dbReference type="ARBA" id="ARBA00022833"/>
    </source>
</evidence>
<gene>
    <name evidence="11" type="ORF">PENARI_c022G06820</name>
</gene>
<dbReference type="InterPro" id="IPR001138">
    <property type="entry name" value="Zn2Cys6_DnaBD"/>
</dbReference>
<keyword evidence="5" id="KW-0804">Transcription</keyword>
<dbReference type="SMART" id="SM00355">
    <property type="entry name" value="ZnF_C2H2"/>
    <property type="match status" value="2"/>
</dbReference>
<feature type="domain" description="C2H2-type" evidence="10">
    <location>
        <begin position="16"/>
        <end position="43"/>
    </location>
</feature>
<sequence>MERRRDNTTPPAAKNWKCDKCQSTFRRLDHMKRHALTHYTAKKHVCSFCGSAFSRGDVLRRHWKSCKNRVGSGQAIPKPDRGGKHKRACDSCARLRKACSGELPCSECIHRGRACAYRRLHEEETPLPPISEVLSDTREAEGPALGRNTSKAPGSWNLGPATLYPSSTEVFRRKTALTQ</sequence>
<evidence type="ECO:0000259" key="9">
    <source>
        <dbReference type="PROSITE" id="PS50048"/>
    </source>
</evidence>
<keyword evidence="4" id="KW-0238">DNA-binding</keyword>
<keyword evidence="2" id="KW-0862">Zinc</keyword>
<dbReference type="OrthoDB" id="654211at2759"/>
<dbReference type="InterPro" id="IPR036864">
    <property type="entry name" value="Zn2-C6_fun-type_DNA-bd_sf"/>
</dbReference>
<evidence type="ECO:0000256" key="1">
    <source>
        <dbReference type="ARBA" id="ARBA00022723"/>
    </source>
</evidence>
<evidence type="ECO:0000256" key="8">
    <source>
        <dbReference type="SAM" id="MobiDB-lite"/>
    </source>
</evidence>
<dbReference type="RefSeq" id="XP_022484797.1">
    <property type="nucleotide sequence ID" value="XM_022635397.1"/>
</dbReference>
<protein>
    <recommendedName>
        <fullName evidence="13">C2H2-type domain-containing protein</fullName>
    </recommendedName>
</protein>
<evidence type="ECO:0000313" key="12">
    <source>
        <dbReference type="Proteomes" id="UP000177622"/>
    </source>
</evidence>
<dbReference type="PROSITE" id="PS50157">
    <property type="entry name" value="ZINC_FINGER_C2H2_2"/>
    <property type="match status" value="1"/>
</dbReference>
<reference evidence="11 12" key="1">
    <citation type="journal article" date="2016" name="Sci. Rep.">
        <title>Penicillium arizonense, a new, genome sequenced fungal species, reveals a high chemical diversity in secreted metabolites.</title>
        <authorList>
            <person name="Grijseels S."/>
            <person name="Nielsen J.C."/>
            <person name="Randelovic M."/>
            <person name="Nielsen J."/>
            <person name="Nielsen K.F."/>
            <person name="Workman M."/>
            <person name="Frisvad J.C."/>
        </authorList>
    </citation>
    <scope>NUCLEOTIDE SEQUENCE [LARGE SCALE GENOMIC DNA]</scope>
    <source>
        <strain evidence="11 12">CBS 141311</strain>
    </source>
</reference>
<dbReference type="SUPFAM" id="SSF57667">
    <property type="entry name" value="beta-beta-alpha zinc fingers"/>
    <property type="match status" value="1"/>
</dbReference>
<dbReference type="EMBL" id="LXJU01000022">
    <property type="protein sequence ID" value="OGE49346.1"/>
    <property type="molecule type" value="Genomic_DNA"/>
</dbReference>
<evidence type="ECO:0000256" key="6">
    <source>
        <dbReference type="ARBA" id="ARBA00023242"/>
    </source>
</evidence>
<dbReference type="InterPro" id="IPR036236">
    <property type="entry name" value="Znf_C2H2_sf"/>
</dbReference>
<keyword evidence="12" id="KW-1185">Reference proteome</keyword>
<evidence type="ECO:0000256" key="3">
    <source>
        <dbReference type="ARBA" id="ARBA00023015"/>
    </source>
</evidence>
<proteinExistence type="predicted"/>
<keyword evidence="6" id="KW-0539">Nucleus</keyword>
<feature type="region of interest" description="Disordered" evidence="8">
    <location>
        <begin position="127"/>
        <end position="159"/>
    </location>
</feature>
<dbReference type="PROSITE" id="PS00028">
    <property type="entry name" value="ZINC_FINGER_C2H2_1"/>
    <property type="match status" value="1"/>
</dbReference>
<dbReference type="GO" id="GO:0003677">
    <property type="term" value="F:DNA binding"/>
    <property type="evidence" value="ECO:0007669"/>
    <property type="project" value="UniProtKB-KW"/>
</dbReference>
<dbReference type="PROSITE" id="PS50048">
    <property type="entry name" value="ZN2_CY6_FUNGAL_2"/>
    <property type="match status" value="1"/>
</dbReference>
<dbReference type="GO" id="GO:0008270">
    <property type="term" value="F:zinc ion binding"/>
    <property type="evidence" value="ECO:0007669"/>
    <property type="project" value="UniProtKB-KW"/>
</dbReference>
<dbReference type="Gene3D" id="3.30.160.60">
    <property type="entry name" value="Classic Zinc Finger"/>
    <property type="match status" value="1"/>
</dbReference>
<keyword evidence="3" id="KW-0805">Transcription regulation</keyword>
<dbReference type="SUPFAM" id="SSF57701">
    <property type="entry name" value="Zn2/Cys6 DNA-binding domain"/>
    <property type="match status" value="1"/>
</dbReference>
<evidence type="ECO:0008006" key="13">
    <source>
        <dbReference type="Google" id="ProtNLM"/>
    </source>
</evidence>
<dbReference type="Pfam" id="PF00172">
    <property type="entry name" value="Zn_clus"/>
    <property type="match status" value="1"/>
</dbReference>
<feature type="domain" description="Zn(2)-C6 fungal-type" evidence="9">
    <location>
        <begin position="88"/>
        <end position="117"/>
    </location>
</feature>
<name>A0A1F5L8G8_PENAI</name>
<evidence type="ECO:0000256" key="7">
    <source>
        <dbReference type="PROSITE-ProRule" id="PRU00042"/>
    </source>
</evidence>
<dbReference type="PANTHER" id="PTHR47660">
    <property type="entry name" value="TRANSCRIPTION FACTOR WITH C2H2 AND ZN(2)-CYS(6) DNA BINDING DOMAIN (EUROFUNG)-RELATED-RELATED"/>
    <property type="match status" value="1"/>
</dbReference>
<evidence type="ECO:0000256" key="4">
    <source>
        <dbReference type="ARBA" id="ARBA00023125"/>
    </source>
</evidence>
<dbReference type="GO" id="GO:0000981">
    <property type="term" value="F:DNA-binding transcription factor activity, RNA polymerase II-specific"/>
    <property type="evidence" value="ECO:0007669"/>
    <property type="project" value="InterPro"/>
</dbReference>
<evidence type="ECO:0000313" key="11">
    <source>
        <dbReference type="EMBL" id="OGE49346.1"/>
    </source>
</evidence>
<keyword evidence="1" id="KW-0479">Metal-binding</keyword>
<dbReference type="GeneID" id="34580131"/>
<comment type="caution">
    <text evidence="11">The sequence shown here is derived from an EMBL/GenBank/DDBJ whole genome shotgun (WGS) entry which is preliminary data.</text>
</comment>
<dbReference type="InterPro" id="IPR013087">
    <property type="entry name" value="Znf_C2H2_type"/>
</dbReference>
<keyword evidence="7" id="KW-0863">Zinc-finger</keyword>
<organism evidence="11 12">
    <name type="scientific">Penicillium arizonense</name>
    <dbReference type="NCBI Taxonomy" id="1835702"/>
    <lineage>
        <taxon>Eukaryota</taxon>
        <taxon>Fungi</taxon>
        <taxon>Dikarya</taxon>
        <taxon>Ascomycota</taxon>
        <taxon>Pezizomycotina</taxon>
        <taxon>Eurotiomycetes</taxon>
        <taxon>Eurotiomycetidae</taxon>
        <taxon>Eurotiales</taxon>
        <taxon>Aspergillaceae</taxon>
        <taxon>Penicillium</taxon>
    </lineage>
</organism>